<keyword evidence="1" id="KW-0472">Membrane</keyword>
<dbReference type="RefSeq" id="WP_013018447.1">
    <property type="nucleotide sequence ID" value="NC_013947.1"/>
</dbReference>
<keyword evidence="1" id="KW-1133">Transmembrane helix</keyword>
<dbReference type="InterPro" id="IPR043714">
    <property type="entry name" value="DUF5655"/>
</dbReference>
<proteinExistence type="predicted"/>
<feature type="transmembrane region" description="Helical" evidence="1">
    <location>
        <begin position="20"/>
        <end position="41"/>
    </location>
</feature>
<dbReference type="Pfam" id="PF18899">
    <property type="entry name" value="DUF5655"/>
    <property type="match status" value="1"/>
</dbReference>
<name>D3QBJ4_STANL</name>
<gene>
    <name evidence="3" type="ordered locus">Snas_3206</name>
</gene>
<protein>
    <recommendedName>
        <fullName evidence="2">DUF5655 domain-containing protein</fullName>
    </recommendedName>
</protein>
<dbReference type="EMBL" id="CP001778">
    <property type="protein sequence ID" value="ADD42876.1"/>
    <property type="molecule type" value="Genomic_DNA"/>
</dbReference>
<feature type="domain" description="DUF5655" evidence="2">
    <location>
        <begin position="10"/>
        <end position="121"/>
    </location>
</feature>
<accession>D3QBJ4</accession>
<dbReference type="HOGENOM" id="CLU_150474_0_0_11"/>
<keyword evidence="4" id="KW-1185">Reference proteome</keyword>
<dbReference type="eggNOG" id="ENOG5033DPC">
    <property type="taxonomic scope" value="Bacteria"/>
</dbReference>
<sequence length="123" mass="13572">MAVDPDHGVEEFFDGSTEGLALYNAVAEAIAGIGAASVRVSKSQIAFRRGRGFAYVWRPGRYVDSQVAAVLSFPLPRHVDSSRFKEVAHPAESVWMHHIELRDVADVDAEVRSWLTEAFNNAD</sequence>
<dbReference type="OrthoDB" id="4871934at2"/>
<organism evidence="3 4">
    <name type="scientific">Stackebrandtia nassauensis (strain DSM 44728 / CIP 108903 / NRRL B-16338 / NBRC 102104 / LLR-40K-21)</name>
    <dbReference type="NCBI Taxonomy" id="446470"/>
    <lineage>
        <taxon>Bacteria</taxon>
        <taxon>Bacillati</taxon>
        <taxon>Actinomycetota</taxon>
        <taxon>Actinomycetes</taxon>
        <taxon>Glycomycetales</taxon>
        <taxon>Glycomycetaceae</taxon>
        <taxon>Stackebrandtia</taxon>
    </lineage>
</organism>
<dbReference type="STRING" id="446470.Snas_3206"/>
<evidence type="ECO:0000259" key="2">
    <source>
        <dbReference type="Pfam" id="PF18899"/>
    </source>
</evidence>
<dbReference type="AlphaFoldDB" id="D3QBJ4"/>
<reference evidence="3 4" key="1">
    <citation type="journal article" date="2009" name="Stand. Genomic Sci.">
        <title>Complete genome sequence of Stackebrandtia nassauensis type strain (LLR-40K-21).</title>
        <authorList>
            <person name="Munk C."/>
            <person name="Lapidus A."/>
            <person name="Copeland A."/>
            <person name="Jando M."/>
            <person name="Mayilraj S."/>
            <person name="Glavina Del Rio T."/>
            <person name="Nolan M."/>
            <person name="Chen F."/>
            <person name="Lucas S."/>
            <person name="Tice H."/>
            <person name="Cheng J.F."/>
            <person name="Han C."/>
            <person name="Detter J.C."/>
            <person name="Bruce D."/>
            <person name="Goodwin L."/>
            <person name="Chain P."/>
            <person name="Pitluck S."/>
            <person name="Goker M."/>
            <person name="Ovchinikova G."/>
            <person name="Pati A."/>
            <person name="Ivanova N."/>
            <person name="Mavromatis K."/>
            <person name="Chen A."/>
            <person name="Palaniappan K."/>
            <person name="Land M."/>
            <person name="Hauser L."/>
            <person name="Chang Y.J."/>
            <person name="Jeffries C.D."/>
            <person name="Bristow J."/>
            <person name="Eisen J.A."/>
            <person name="Markowitz V."/>
            <person name="Hugenholtz P."/>
            <person name="Kyrpides N.C."/>
            <person name="Klenk H.P."/>
        </authorList>
    </citation>
    <scope>NUCLEOTIDE SEQUENCE [LARGE SCALE GENOMIC DNA]</scope>
    <source>
        <strain evidence="4">DSM 44728 / CIP 108903 / NRRL B-16338 / NBRC 102104 / LLR-40K-21</strain>
    </source>
</reference>
<evidence type="ECO:0000256" key="1">
    <source>
        <dbReference type="SAM" id="Phobius"/>
    </source>
</evidence>
<dbReference type="Proteomes" id="UP000000844">
    <property type="component" value="Chromosome"/>
</dbReference>
<evidence type="ECO:0000313" key="3">
    <source>
        <dbReference type="EMBL" id="ADD42876.1"/>
    </source>
</evidence>
<dbReference type="KEGG" id="sna:Snas_3206"/>
<evidence type="ECO:0000313" key="4">
    <source>
        <dbReference type="Proteomes" id="UP000000844"/>
    </source>
</evidence>
<keyword evidence="1" id="KW-0812">Transmembrane</keyword>